<dbReference type="PANTHER" id="PTHR18864:SF1">
    <property type="entry name" value="KINECTIN"/>
    <property type="match status" value="1"/>
</dbReference>
<feature type="region of interest" description="Disordered" evidence="7">
    <location>
        <begin position="49"/>
        <end position="81"/>
    </location>
</feature>
<dbReference type="InterPro" id="IPR007794">
    <property type="entry name" value="Rib_rcpt_KP"/>
</dbReference>
<dbReference type="GO" id="GO:0005789">
    <property type="term" value="C:endoplasmic reticulum membrane"/>
    <property type="evidence" value="ECO:0007669"/>
    <property type="project" value="UniProtKB-SubCell"/>
</dbReference>
<dbReference type="GO" id="GO:0007018">
    <property type="term" value="P:microtubule-based movement"/>
    <property type="evidence" value="ECO:0007669"/>
    <property type="project" value="InterPro"/>
</dbReference>
<evidence type="ECO:0000256" key="1">
    <source>
        <dbReference type="ARBA" id="ARBA00004389"/>
    </source>
</evidence>
<gene>
    <name evidence="10" type="primary">KTN1</name>
    <name evidence="10" type="synonym">ktn1</name>
</gene>
<keyword evidence="2 8" id="KW-0812">Transmembrane</keyword>
<dbReference type="Proteomes" id="UP000694620">
    <property type="component" value="Chromosome 16"/>
</dbReference>
<protein>
    <submittedName>
        <fullName evidence="10">Kinectin 1</fullName>
    </submittedName>
</protein>
<dbReference type="GO" id="GO:0015031">
    <property type="term" value="P:protein transport"/>
    <property type="evidence" value="ECO:0007669"/>
    <property type="project" value="InterPro"/>
</dbReference>
<accession>A0A8C4T785</accession>
<feature type="compositionally biased region" description="Polar residues" evidence="7">
    <location>
        <begin position="98"/>
        <end position="109"/>
    </location>
</feature>
<dbReference type="GeneTree" id="ENSGT00940000158237"/>
<dbReference type="InterPro" id="IPR024854">
    <property type="entry name" value="Kinectin"/>
</dbReference>
<feature type="coiled-coil region" evidence="6">
    <location>
        <begin position="1071"/>
        <end position="1246"/>
    </location>
</feature>
<evidence type="ECO:0000313" key="11">
    <source>
        <dbReference type="Proteomes" id="UP000694620"/>
    </source>
</evidence>
<sequence length="1325" mass="152484">MELYDSQYLLILAPSLVIVLMFLFFWLFMKETSYDEVLARQKRDLKPVTIRPETRKKSEKKKGKKKETSGSHESDSENRDFDLIEAVVEPPEDEEHTTTAIIPSVNNDLTLSLRERKKRDKKQQQAQQSSRATQEEPNTREMNGSKPLNKKNEPVPVTKQPTPPPDTMACGKKKATQKKQKNGINDQPADIKVESVPASLKTEPAHALQSLDPKPSESANSKKKSSVKKQKPETVDEILLQATPYFTVMDDNLAAPPVEKKKEPVMLIQDVATKTISKKLKNEMDKENLEVKFKDFLPALKSQTLSDEEAANIFAVLREKNPTVVDAYQKTSKGDSALHQLQERDKLLSVLQEETVMAKEKIKQLTQELVAEKQKGGMVESRWREMQASLEKDMSVLQGKAQGTIQETQAMQMKFQQVREQLESQINRLQQENSILRDAVNAATSQMENKQSSELSKLRADCGRLMTELSEKNKQLQQEDVQRKSMEVTYKQLESKLQESERRWEEFMHKVTAEHDKLQASKQELQNQLLSVESEIGNKNKEVQTLRSSLTEMLLTKEQLEKRIIQLLEASQLNRADDALQSQVQDLLKDKQSLKAQVEKLQAQITSQASTASIVDELHKIVAEKECQRKALEDALNAERSSNASHGSEIQKVHTENKTLNAEIQKLQTKISDQAAALQSLEQIQKSVQEKEEKVKTVESLLEVGLIQVATKEDELKALRKENNTLQQEVKSLQLQQTEQISSSFLVEELQKTILEKDGKLKSVEEMLKAELEKVSSNEKVIKDLETQILSMEEEVQSAKHHNTEQVIARTQLQEVQTLMQAEAEKVQILEQMAEERRREVATLDMQLKTIQQEKLQLQTQLEDEKQRASVLFETIQKEKLQFEARLQEEKQRDLQQIEAIRQEKLQLKSRLEEEQQRLLKQTEVMQQEMQQLHTQLEEEHYRTLQHVQSKLNTSATNEDLLATLAEQKEKVSDLEGKLAAMTDSVEMYRKKNNELREKNWNAMEALSSTESVLQGKLNKTVKEYQKTLSSIEAHMRDVFHRLLPALPLRKQSNYSQLLQEFEEAARDVLLSNAENTKAKLLEEELKESEESYRVLQNECDTYKKVLAETEGILQRLQDSVEQEECRWRAKLAAAVSELGQVRMKSEDLQKEVLQLKDEHKELENLRQERQHLEADLEMARQESATYISEVSELKDLLTELKSKLDGSYCEAVRQNEELNVLKVQLNEKLAQLEDEERERKKVAGDLYKAQQSLDLIQAEILRESMEAGLIQNNSVTTEKLEMDQKESLPTSLNQTVRELQQLLHGVNLQLSKHQRDEDKHTVEM</sequence>
<keyword evidence="5 8" id="KW-0472">Membrane</keyword>
<feature type="compositionally biased region" description="Basic residues" evidence="7">
    <location>
        <begin position="171"/>
        <end position="181"/>
    </location>
</feature>
<proteinExistence type="predicted"/>
<evidence type="ECO:0000256" key="6">
    <source>
        <dbReference type="SAM" id="Coils"/>
    </source>
</evidence>
<reference evidence="10" key="3">
    <citation type="submission" date="2025-09" db="UniProtKB">
        <authorList>
            <consortium name="Ensembl"/>
        </authorList>
    </citation>
    <scope>IDENTIFICATION</scope>
</reference>
<feature type="region of interest" description="Disordered" evidence="7">
    <location>
        <begin position="116"/>
        <end position="234"/>
    </location>
</feature>
<feature type="coiled-coil region" evidence="6">
    <location>
        <begin position="405"/>
        <end position="999"/>
    </location>
</feature>
<feature type="transmembrane region" description="Helical" evidence="8">
    <location>
        <begin position="7"/>
        <end position="29"/>
    </location>
</feature>
<keyword evidence="11" id="KW-1185">Reference proteome</keyword>
<evidence type="ECO:0000256" key="5">
    <source>
        <dbReference type="ARBA" id="ARBA00023136"/>
    </source>
</evidence>
<organism evidence="10 11">
    <name type="scientific">Erpetoichthys calabaricus</name>
    <name type="common">Rope fish</name>
    <name type="synonym">Calamoichthys calabaricus</name>
    <dbReference type="NCBI Taxonomy" id="27687"/>
    <lineage>
        <taxon>Eukaryota</taxon>
        <taxon>Metazoa</taxon>
        <taxon>Chordata</taxon>
        <taxon>Craniata</taxon>
        <taxon>Vertebrata</taxon>
        <taxon>Euteleostomi</taxon>
        <taxon>Actinopterygii</taxon>
        <taxon>Polypteriformes</taxon>
        <taxon>Polypteridae</taxon>
        <taxon>Erpetoichthys</taxon>
    </lineage>
</organism>
<feature type="compositionally biased region" description="Basic and acidic residues" evidence="7">
    <location>
        <begin position="66"/>
        <end position="81"/>
    </location>
</feature>
<feature type="region of interest" description="Disordered" evidence="7">
    <location>
        <begin position="90"/>
        <end position="109"/>
    </location>
</feature>
<evidence type="ECO:0000256" key="3">
    <source>
        <dbReference type="ARBA" id="ARBA00022824"/>
    </source>
</evidence>
<evidence type="ECO:0000256" key="4">
    <source>
        <dbReference type="ARBA" id="ARBA00022989"/>
    </source>
</evidence>
<keyword evidence="3" id="KW-0256">Endoplasmic reticulum</keyword>
<name>A0A8C4T785_ERPCA</name>
<dbReference type="GO" id="GO:0019894">
    <property type="term" value="F:kinesin binding"/>
    <property type="evidence" value="ECO:0007669"/>
    <property type="project" value="InterPro"/>
</dbReference>
<dbReference type="PANTHER" id="PTHR18864">
    <property type="entry name" value="KINECTIN"/>
    <property type="match status" value="1"/>
</dbReference>
<evidence type="ECO:0000313" key="10">
    <source>
        <dbReference type="Ensembl" id="ENSECRP00000028039.1"/>
    </source>
</evidence>
<keyword evidence="4 8" id="KW-1133">Transmembrane helix</keyword>
<reference evidence="10" key="1">
    <citation type="submission" date="2021-06" db="EMBL/GenBank/DDBJ databases">
        <authorList>
            <consortium name="Wellcome Sanger Institute Data Sharing"/>
        </authorList>
    </citation>
    <scope>NUCLEOTIDE SEQUENCE [LARGE SCALE GENOMIC DNA]</scope>
</reference>
<feature type="coiled-coil region" evidence="6">
    <location>
        <begin position="348"/>
        <end position="375"/>
    </location>
</feature>
<dbReference type="Pfam" id="PF05104">
    <property type="entry name" value="Rib_recp_KP_reg"/>
    <property type="match status" value="1"/>
</dbReference>
<evidence type="ECO:0000256" key="8">
    <source>
        <dbReference type="SAM" id="Phobius"/>
    </source>
</evidence>
<comment type="subcellular location">
    <subcellularLocation>
        <location evidence="1">Endoplasmic reticulum membrane</location>
        <topology evidence="1">Single-pass membrane protein</topology>
    </subcellularLocation>
</comment>
<reference evidence="10" key="2">
    <citation type="submission" date="2025-08" db="UniProtKB">
        <authorList>
            <consortium name="Ensembl"/>
        </authorList>
    </citation>
    <scope>IDENTIFICATION</scope>
</reference>
<keyword evidence="6" id="KW-0175">Coiled coil</keyword>
<evidence type="ECO:0000256" key="7">
    <source>
        <dbReference type="SAM" id="MobiDB-lite"/>
    </source>
</evidence>
<feature type="domain" description="Ribosome receptor lysine/proline rich" evidence="9">
    <location>
        <begin position="29"/>
        <end position="154"/>
    </location>
</feature>
<evidence type="ECO:0000259" key="9">
    <source>
        <dbReference type="Pfam" id="PF05104"/>
    </source>
</evidence>
<dbReference type="Ensembl" id="ENSECRT00000028625.1">
    <property type="protein sequence ID" value="ENSECRP00000028039.1"/>
    <property type="gene ID" value="ENSECRG00000018971.1"/>
</dbReference>
<evidence type="ECO:0000256" key="2">
    <source>
        <dbReference type="ARBA" id="ARBA00022692"/>
    </source>
</evidence>